<proteinExistence type="predicted"/>
<dbReference type="Gene3D" id="1.25.40.20">
    <property type="entry name" value="Ankyrin repeat-containing domain"/>
    <property type="match status" value="1"/>
</dbReference>
<sequence>MKDIHYNFLQNRNVVDTDFTEFTPLRSYSLHWAAYIGKLDVCKQLISSGINTINDLTSINTTPFMYAVLGNHVDVVEYFLKIGADPNLRFPSYLLSGIETRNGQTALHHAVYIRSLNLCQLLISNKADLQAIDEDDKTPLDIALESYNIGMVKCLWESEKHLCVNELRFRKWFQRNIPVNIKSDSTDMLLALIPILRPCLSVDCPESFISGLIDLLKKAEKIQGDLNLSCITSNKPSKRDLKAYIFNSLKKEPHERKNRVMIKKQIKLPVRVKSINSDLIRLRSDLIRLRINSDLKTMPACELSREFHKCID</sequence>
<accession>A0AA88IEU2</accession>
<keyword evidence="2 3" id="KW-0040">ANK repeat</keyword>
<reference evidence="4" key="1">
    <citation type="submission" date="2023-07" db="EMBL/GenBank/DDBJ databases">
        <title>Chromosome-level genome assembly of Artemia franciscana.</title>
        <authorList>
            <person name="Jo E."/>
        </authorList>
    </citation>
    <scope>NUCLEOTIDE SEQUENCE</scope>
    <source>
        <tissue evidence="4">Whole body</tissue>
    </source>
</reference>
<evidence type="ECO:0000256" key="3">
    <source>
        <dbReference type="PROSITE-ProRule" id="PRU00023"/>
    </source>
</evidence>
<organism evidence="4 5">
    <name type="scientific">Artemia franciscana</name>
    <name type="common">Brine shrimp</name>
    <name type="synonym">Artemia sanfranciscana</name>
    <dbReference type="NCBI Taxonomy" id="6661"/>
    <lineage>
        <taxon>Eukaryota</taxon>
        <taxon>Metazoa</taxon>
        <taxon>Ecdysozoa</taxon>
        <taxon>Arthropoda</taxon>
        <taxon>Crustacea</taxon>
        <taxon>Branchiopoda</taxon>
        <taxon>Anostraca</taxon>
        <taxon>Artemiidae</taxon>
        <taxon>Artemia</taxon>
    </lineage>
</organism>
<dbReference type="PANTHER" id="PTHR24198:SF165">
    <property type="entry name" value="ANKYRIN REPEAT-CONTAINING PROTEIN-RELATED"/>
    <property type="match status" value="1"/>
</dbReference>
<dbReference type="InterPro" id="IPR002110">
    <property type="entry name" value="Ankyrin_rpt"/>
</dbReference>
<evidence type="ECO:0000313" key="4">
    <source>
        <dbReference type="EMBL" id="KAK2719567.1"/>
    </source>
</evidence>
<protein>
    <submittedName>
        <fullName evidence="4">Uncharacterized protein</fullName>
    </submittedName>
</protein>
<dbReference type="PROSITE" id="PS50297">
    <property type="entry name" value="ANK_REP_REGION"/>
    <property type="match status" value="2"/>
</dbReference>
<dbReference type="SUPFAM" id="SSF48403">
    <property type="entry name" value="Ankyrin repeat"/>
    <property type="match status" value="1"/>
</dbReference>
<comment type="caution">
    <text evidence="4">The sequence shown here is derived from an EMBL/GenBank/DDBJ whole genome shotgun (WGS) entry which is preliminary data.</text>
</comment>
<dbReference type="PANTHER" id="PTHR24198">
    <property type="entry name" value="ANKYRIN REPEAT AND PROTEIN KINASE DOMAIN-CONTAINING PROTEIN"/>
    <property type="match status" value="1"/>
</dbReference>
<keyword evidence="5" id="KW-1185">Reference proteome</keyword>
<dbReference type="SMART" id="SM00248">
    <property type="entry name" value="ANK"/>
    <property type="match status" value="4"/>
</dbReference>
<dbReference type="Proteomes" id="UP001187531">
    <property type="component" value="Unassembled WGS sequence"/>
</dbReference>
<evidence type="ECO:0000256" key="2">
    <source>
        <dbReference type="ARBA" id="ARBA00023043"/>
    </source>
</evidence>
<gene>
    <name evidence="4" type="ORF">QYM36_005140</name>
</gene>
<dbReference type="EMBL" id="JAVRJZ010000008">
    <property type="protein sequence ID" value="KAK2719567.1"/>
    <property type="molecule type" value="Genomic_DNA"/>
</dbReference>
<dbReference type="PROSITE" id="PS50088">
    <property type="entry name" value="ANK_REPEAT"/>
    <property type="match status" value="2"/>
</dbReference>
<dbReference type="Pfam" id="PF12796">
    <property type="entry name" value="Ank_2"/>
    <property type="match status" value="2"/>
</dbReference>
<dbReference type="InterPro" id="IPR036770">
    <property type="entry name" value="Ankyrin_rpt-contain_sf"/>
</dbReference>
<evidence type="ECO:0000256" key="1">
    <source>
        <dbReference type="ARBA" id="ARBA00022737"/>
    </source>
</evidence>
<name>A0AA88IEU2_ARTSF</name>
<keyword evidence="1" id="KW-0677">Repeat</keyword>
<dbReference type="AlphaFoldDB" id="A0AA88IEU2"/>
<evidence type="ECO:0000313" key="5">
    <source>
        <dbReference type="Proteomes" id="UP001187531"/>
    </source>
</evidence>
<feature type="repeat" description="ANK" evidence="3">
    <location>
        <begin position="102"/>
        <end position="134"/>
    </location>
</feature>
<feature type="repeat" description="ANK" evidence="3">
    <location>
        <begin position="59"/>
        <end position="91"/>
    </location>
</feature>